<dbReference type="InterPro" id="IPR032809">
    <property type="entry name" value="Put_HupE_UreJ"/>
</dbReference>
<dbReference type="OrthoDB" id="9808870at2"/>
<feature type="transmembrane region" description="Helical" evidence="1">
    <location>
        <begin position="178"/>
        <end position="201"/>
    </location>
</feature>
<dbReference type="STRING" id="247633.GP2143_17756"/>
<accession>A0YAH1</accession>
<feature type="transmembrane region" description="Helical" evidence="1">
    <location>
        <begin position="248"/>
        <end position="267"/>
    </location>
</feature>
<feature type="transmembrane region" description="Helical" evidence="1">
    <location>
        <begin position="316"/>
        <end position="334"/>
    </location>
</feature>
<keyword evidence="1" id="KW-0812">Transmembrane</keyword>
<keyword evidence="3" id="KW-1185">Reference proteome</keyword>
<dbReference type="eggNOG" id="COG2370">
    <property type="taxonomic scope" value="Bacteria"/>
</dbReference>
<feature type="transmembrane region" description="Helical" evidence="1">
    <location>
        <begin position="279"/>
        <end position="304"/>
    </location>
</feature>
<evidence type="ECO:0000313" key="2">
    <source>
        <dbReference type="EMBL" id="EAW33125.1"/>
    </source>
</evidence>
<proteinExistence type="predicted"/>
<dbReference type="Pfam" id="PF13795">
    <property type="entry name" value="HupE_UreJ_2"/>
    <property type="match status" value="1"/>
</dbReference>
<evidence type="ECO:0000313" key="3">
    <source>
        <dbReference type="Proteomes" id="UP000004931"/>
    </source>
</evidence>
<protein>
    <recommendedName>
        <fullName evidence="4">HupE/UreJ family protein</fullName>
    </recommendedName>
</protein>
<feature type="transmembrane region" description="Helical" evidence="1">
    <location>
        <begin position="147"/>
        <end position="171"/>
    </location>
</feature>
<feature type="transmembrane region" description="Helical" evidence="1">
    <location>
        <begin position="207"/>
        <end position="227"/>
    </location>
</feature>
<organism evidence="2 3">
    <name type="scientific">marine gamma proteobacterium HTCC2143</name>
    <dbReference type="NCBI Taxonomy" id="247633"/>
    <lineage>
        <taxon>Bacteria</taxon>
        <taxon>Pseudomonadati</taxon>
        <taxon>Pseudomonadota</taxon>
        <taxon>Gammaproteobacteria</taxon>
        <taxon>Cellvibrionales</taxon>
        <taxon>Spongiibacteraceae</taxon>
        <taxon>BD1-7 clade</taxon>
    </lineage>
</organism>
<comment type="caution">
    <text evidence="2">The sequence shown here is derived from an EMBL/GenBank/DDBJ whole genome shotgun (WGS) entry which is preliminary data.</text>
</comment>
<name>A0YAH1_9GAMM</name>
<dbReference type="AlphaFoldDB" id="A0YAH1"/>
<sequence>MKRFFLFTLIVTVSLFCSVGISAHEIRPAYLKITELNDKTEYSMVWKQPLREGRLVPIEPVVPSVCQEVSRGLGENTGLALVKRWRMNCGVSGLQNQTIFISGLDGNLADVFVEITFLTGQVQTTILKPGNSSLIVDPGAGPNSLSYFWMGIEHLLLGFDHILFVIGLVLLVRTPINIIKVVTSFTVAHSLTLALATFGIVQPSQASIEAVIALSIAFLAVELFNTGRWSDETVANGIPTSSIMMRHPWAITFVFGLLHGFGFAGALSEIGLPQNAAVVALLLFNIGVEAGQLLIVFALLVLLFVIRHTSFGSSLILSKLPAYCIGTMAIFWFIERSLNTLIVV</sequence>
<evidence type="ECO:0008006" key="4">
    <source>
        <dbReference type="Google" id="ProtNLM"/>
    </source>
</evidence>
<dbReference type="EMBL" id="AAVT01000001">
    <property type="protein sequence ID" value="EAW33125.1"/>
    <property type="molecule type" value="Genomic_DNA"/>
</dbReference>
<keyword evidence="1" id="KW-0472">Membrane</keyword>
<gene>
    <name evidence="2" type="ORF">GP2143_17756</name>
</gene>
<dbReference type="Proteomes" id="UP000004931">
    <property type="component" value="Unassembled WGS sequence"/>
</dbReference>
<evidence type="ECO:0000256" key="1">
    <source>
        <dbReference type="SAM" id="Phobius"/>
    </source>
</evidence>
<keyword evidence="1" id="KW-1133">Transmembrane helix</keyword>
<reference evidence="2 3" key="1">
    <citation type="journal article" date="2010" name="J. Bacteriol.">
        <title>Genome sequence of the oligotrophic marine Gammaproteobacterium HTCC2143, isolated from the Oregon Coast.</title>
        <authorList>
            <person name="Oh H.M."/>
            <person name="Kang I."/>
            <person name="Ferriera S."/>
            <person name="Giovannoni S.J."/>
            <person name="Cho J.C."/>
        </authorList>
    </citation>
    <scope>NUCLEOTIDE SEQUENCE [LARGE SCALE GENOMIC DNA]</scope>
    <source>
        <strain evidence="2 3">HTCC2143</strain>
    </source>
</reference>